<reference evidence="7" key="1">
    <citation type="submission" date="2017-09" db="EMBL/GenBank/DDBJ databases">
        <title>Depth-based differentiation of microbial function through sediment-hosted aquifers and enrichment of novel symbionts in the deep terrestrial subsurface.</title>
        <authorList>
            <person name="Probst A.J."/>
            <person name="Ladd B."/>
            <person name="Jarett J.K."/>
            <person name="Geller-Mcgrath D.E."/>
            <person name="Sieber C.M.K."/>
            <person name="Emerson J.B."/>
            <person name="Anantharaman K."/>
            <person name="Thomas B.C."/>
            <person name="Malmstrom R."/>
            <person name="Stieglmeier M."/>
            <person name="Klingl A."/>
            <person name="Woyke T."/>
            <person name="Ryan C.M."/>
            <person name="Banfield J.F."/>
        </authorList>
    </citation>
    <scope>NUCLEOTIDE SEQUENCE [LARGE SCALE GENOMIC DNA]</scope>
</reference>
<feature type="compositionally biased region" description="Basic and acidic residues" evidence="5">
    <location>
        <begin position="38"/>
        <end position="51"/>
    </location>
</feature>
<dbReference type="GO" id="GO:0005840">
    <property type="term" value="C:ribosome"/>
    <property type="evidence" value="ECO:0007669"/>
    <property type="project" value="UniProtKB-KW"/>
</dbReference>
<protein>
    <recommendedName>
        <fullName evidence="4">Large ribosomal subunit protein uL23</fullName>
    </recommendedName>
</protein>
<evidence type="ECO:0000256" key="5">
    <source>
        <dbReference type="SAM" id="MobiDB-lite"/>
    </source>
</evidence>
<dbReference type="EMBL" id="PFCO01000003">
    <property type="protein sequence ID" value="PIR69764.1"/>
    <property type="molecule type" value="Genomic_DNA"/>
</dbReference>
<keyword evidence="2 4" id="KW-0689">Ribosomal protein</keyword>
<dbReference type="GO" id="GO:0006412">
    <property type="term" value="P:translation"/>
    <property type="evidence" value="ECO:0007669"/>
    <property type="project" value="UniProtKB-UniRule"/>
</dbReference>
<comment type="similarity">
    <text evidence="1 4">Belongs to the universal ribosomal protein uL23 family.</text>
</comment>
<comment type="subunit">
    <text evidence="4">Part of the 50S ribosomal subunit. Contacts protein L29, and trigger factor when it is bound to the ribosome.</text>
</comment>
<dbReference type="InterPro" id="IPR013025">
    <property type="entry name" value="Ribosomal_uL23-like"/>
</dbReference>
<dbReference type="SUPFAM" id="SSF54189">
    <property type="entry name" value="Ribosomal proteins S24e, L23 and L15e"/>
    <property type="match status" value="1"/>
</dbReference>
<dbReference type="Pfam" id="PF00276">
    <property type="entry name" value="Ribosomal_L23"/>
    <property type="match status" value="1"/>
</dbReference>
<dbReference type="GO" id="GO:0003735">
    <property type="term" value="F:structural constituent of ribosome"/>
    <property type="evidence" value="ECO:0007669"/>
    <property type="project" value="InterPro"/>
</dbReference>
<feature type="compositionally biased region" description="Basic and acidic residues" evidence="5">
    <location>
        <begin position="13"/>
        <end position="30"/>
    </location>
</feature>
<evidence type="ECO:0000256" key="1">
    <source>
        <dbReference type="ARBA" id="ARBA00006700"/>
    </source>
</evidence>
<accession>A0A2H0TFP2</accession>
<dbReference type="NCBIfam" id="NF004363">
    <property type="entry name" value="PRK05738.2-4"/>
    <property type="match status" value="1"/>
</dbReference>
<feature type="region of interest" description="Disordered" evidence="5">
    <location>
        <begin position="1"/>
        <end position="53"/>
    </location>
</feature>
<dbReference type="InterPro" id="IPR012677">
    <property type="entry name" value="Nucleotide-bd_a/b_plait_sf"/>
</dbReference>
<comment type="caution">
    <text evidence="6">The sequence shown here is derived from an EMBL/GenBank/DDBJ whole genome shotgun (WGS) entry which is preliminary data.</text>
</comment>
<dbReference type="InterPro" id="IPR012678">
    <property type="entry name" value="Ribosomal_uL23/eL15/eS24_sf"/>
</dbReference>
<keyword evidence="4" id="KW-0694">RNA-binding</keyword>
<evidence type="ECO:0000256" key="4">
    <source>
        <dbReference type="HAMAP-Rule" id="MF_01369"/>
    </source>
</evidence>
<dbReference type="GO" id="GO:0019843">
    <property type="term" value="F:rRNA binding"/>
    <property type="evidence" value="ECO:0007669"/>
    <property type="project" value="UniProtKB-UniRule"/>
</dbReference>
<evidence type="ECO:0000313" key="6">
    <source>
        <dbReference type="EMBL" id="PIR69764.1"/>
    </source>
</evidence>
<dbReference type="GO" id="GO:1990904">
    <property type="term" value="C:ribonucleoprotein complex"/>
    <property type="evidence" value="ECO:0007669"/>
    <property type="project" value="UniProtKB-KW"/>
</dbReference>
<dbReference type="Proteomes" id="UP000231503">
    <property type="component" value="Unassembled WGS sequence"/>
</dbReference>
<keyword evidence="4" id="KW-0699">rRNA-binding</keyword>
<sequence>MALFDIFKKKKGRKEEGREVRYRERTKEKIQQQTETTSETKKDGAPEKEKTTTYASDRAARVLVHPSVTEKSARLAEEGVYTFRVKDDATKNEVRKAVEELYRVHVASVNVSWVRPKRRVLRGVTGTKSGYRKAMVALKAGEKIEFV</sequence>
<evidence type="ECO:0000256" key="3">
    <source>
        <dbReference type="ARBA" id="ARBA00023274"/>
    </source>
</evidence>
<name>A0A2H0TFP2_9BACT</name>
<dbReference type="PANTHER" id="PTHR11620">
    <property type="entry name" value="60S RIBOSOMAL PROTEIN L23A"/>
    <property type="match status" value="1"/>
</dbReference>
<organism evidence="6 7">
    <name type="scientific">Candidatus Niyogibacteria bacterium CG10_big_fil_rev_8_21_14_0_10_46_36</name>
    <dbReference type="NCBI Taxonomy" id="1974726"/>
    <lineage>
        <taxon>Bacteria</taxon>
        <taxon>Candidatus Niyogiibacteriota</taxon>
    </lineage>
</organism>
<comment type="function">
    <text evidence="4">One of the early assembly proteins it binds 23S rRNA. One of the proteins that surrounds the polypeptide exit tunnel on the outside of the ribosome. Forms the main docking site for trigger factor binding to the ribosome.</text>
</comment>
<evidence type="ECO:0000256" key="2">
    <source>
        <dbReference type="ARBA" id="ARBA00022980"/>
    </source>
</evidence>
<dbReference type="Gene3D" id="3.30.70.330">
    <property type="match status" value="1"/>
</dbReference>
<keyword evidence="3 4" id="KW-0687">Ribonucleoprotein</keyword>
<dbReference type="HAMAP" id="MF_01369_B">
    <property type="entry name" value="Ribosomal_uL23_B"/>
    <property type="match status" value="1"/>
</dbReference>
<gene>
    <name evidence="4" type="primary">rplW</name>
    <name evidence="6" type="ORF">COU47_01645</name>
</gene>
<evidence type="ECO:0000313" key="7">
    <source>
        <dbReference type="Proteomes" id="UP000231503"/>
    </source>
</evidence>
<dbReference type="AlphaFoldDB" id="A0A2H0TFP2"/>
<proteinExistence type="inferred from homology"/>